<feature type="region of interest" description="Disordered" evidence="1">
    <location>
        <begin position="38"/>
        <end position="65"/>
    </location>
</feature>
<name>A9Y8R3_STRLN</name>
<sequence>MSSLEARRTDRTDLPLPAAGDWEYGGYPYGLEPLTLPLASPGSSPAAHRRSDGSPPPWPGTWRTPSPEFPANAAVDLTDPLGVDRLFWFRWITGHQVTFVLWQLLASVLAESAEGPGGEARAAERARRYVRGYSLMLLYTSSCPRSVYDRLIRPHLALQHRHLSGAWARDYHPVRSLLRGRLPAGLDDAPLREECRLNHHVHEGIAAKLVPSGVSLLQQTNQHQEQRFLHRDRLSSLYDCVFLTVRAPASYEQVVTQLVRRLHAIGQDLAANGLYPAYAPSGHEEPAELRAPDVARCKETLLPDLSRICDSATAAAS</sequence>
<dbReference type="PATRIC" id="fig|1915.4.peg.324"/>
<accession>A9Y8R3</accession>
<keyword evidence="4" id="KW-1185">Reference proteome</keyword>
<dbReference type="EMBL" id="CP016438">
    <property type="protein sequence ID" value="ANS62459.1"/>
    <property type="molecule type" value="Genomic_DNA"/>
</dbReference>
<dbReference type="STRING" id="1915.SLINC_0235"/>
<proteinExistence type="predicted"/>
<reference evidence="3 4" key="2">
    <citation type="submission" date="2016-07" db="EMBL/GenBank/DDBJ databases">
        <title>Enhancement of antibiotic productionsby engineered nitrateutilization in actinobacteria.</title>
        <authorList>
            <person name="Meng S.C."/>
        </authorList>
    </citation>
    <scope>NUCLEOTIDE SEQUENCE [LARGE SCALE GENOMIC DNA]</scope>
    <source>
        <strain evidence="3 4">NRRL 2936</strain>
    </source>
</reference>
<feature type="compositionally biased region" description="Basic and acidic residues" evidence="1">
    <location>
        <begin position="1"/>
        <end position="13"/>
    </location>
</feature>
<dbReference type="RefSeq" id="WP_067425613.1">
    <property type="nucleotide sequence ID" value="NZ_CP016438.1"/>
</dbReference>
<dbReference type="AlphaFoldDB" id="A9Y8R3"/>
<protein>
    <submittedName>
        <fullName evidence="2">LmbB2</fullName>
    </submittedName>
</protein>
<evidence type="ECO:0000313" key="4">
    <source>
        <dbReference type="Proteomes" id="UP000092598"/>
    </source>
</evidence>
<evidence type="ECO:0000313" key="2">
    <source>
        <dbReference type="EMBL" id="ABX00599.1"/>
    </source>
</evidence>
<reference evidence="2" key="1">
    <citation type="journal article" date="2008" name="Folia Microbiol. (Praha)">
        <title>Sequence analysis and heterologous expression of the lincomycin biosynthetic cluster of the type strain Streptomyces lincolnensis ATCC 25466.</title>
        <authorList>
            <person name="Koberska M."/>
            <person name="Kopecky J."/>
            <person name="Olsovska J."/>
            <person name="Jelinkova M."/>
            <person name="Ulanova D."/>
            <person name="Man P."/>
            <person name="Flieger M."/>
            <person name="Janata J."/>
        </authorList>
    </citation>
    <scope>NUCLEOTIDE SEQUENCE</scope>
</reference>
<dbReference type="Proteomes" id="UP000092598">
    <property type="component" value="Chromosome"/>
</dbReference>
<dbReference type="OrthoDB" id="3687546at2"/>
<gene>
    <name evidence="3" type="ORF">SLINC_0235</name>
</gene>
<organism evidence="2">
    <name type="scientific">Streptomyces lincolnensis</name>
    <dbReference type="NCBI Taxonomy" id="1915"/>
    <lineage>
        <taxon>Bacteria</taxon>
        <taxon>Bacillati</taxon>
        <taxon>Actinomycetota</taxon>
        <taxon>Actinomycetes</taxon>
        <taxon>Kitasatosporales</taxon>
        <taxon>Streptomycetaceae</taxon>
        <taxon>Streptomyces</taxon>
    </lineage>
</organism>
<evidence type="ECO:0000256" key="1">
    <source>
        <dbReference type="SAM" id="MobiDB-lite"/>
    </source>
</evidence>
<evidence type="ECO:0000313" key="3">
    <source>
        <dbReference type="EMBL" id="ANS62459.1"/>
    </source>
</evidence>
<dbReference type="EMBL" id="EU124663">
    <property type="protein sequence ID" value="ABX00599.1"/>
    <property type="molecule type" value="Genomic_DNA"/>
</dbReference>
<feature type="region of interest" description="Disordered" evidence="1">
    <location>
        <begin position="1"/>
        <end position="20"/>
    </location>
</feature>
<dbReference type="KEGG" id="sls:SLINC_0235"/>